<keyword evidence="3 6" id="KW-0812">Transmembrane</keyword>
<name>A0A167C942_9GAMM</name>
<feature type="transmembrane region" description="Helical" evidence="6">
    <location>
        <begin position="148"/>
        <end position="172"/>
    </location>
</feature>
<comment type="subcellular location">
    <subcellularLocation>
        <location evidence="1">Cell membrane</location>
        <topology evidence="1">Multi-pass membrane protein</topology>
    </subcellularLocation>
</comment>
<dbReference type="EMBL" id="AUXT01000154">
    <property type="protein sequence ID" value="KZN47388.1"/>
    <property type="molecule type" value="Genomic_DNA"/>
</dbReference>
<keyword evidence="4 6" id="KW-1133">Transmembrane helix</keyword>
<keyword evidence="5 6" id="KW-0472">Membrane</keyword>
<feature type="transmembrane region" description="Helical" evidence="6">
    <location>
        <begin position="184"/>
        <end position="201"/>
    </location>
</feature>
<dbReference type="RefSeq" id="WP_063377010.1">
    <property type="nucleotide sequence ID" value="NZ_AUXT01000154.1"/>
</dbReference>
<dbReference type="Proteomes" id="UP000076587">
    <property type="component" value="Unassembled WGS sequence"/>
</dbReference>
<dbReference type="AlphaFoldDB" id="A0A167C942"/>
<evidence type="ECO:0000256" key="2">
    <source>
        <dbReference type="ARBA" id="ARBA00022475"/>
    </source>
</evidence>
<dbReference type="InterPro" id="IPR001123">
    <property type="entry name" value="LeuE-type"/>
</dbReference>
<sequence>MEQLNIVLFLTTSLVINAIPGPDVLYVISNYKYKGWKAATPSIIGLFLGYLFHVLITFIGISAVIASNPVLFSVIKYLGSAYLIWMGISIILEVFRRDGHKTVQVEQPNQTNKYLTRGFIISALNPKVSVFFLSFLPQFIPQNDKNSFVIVILGLIFCIGATFFNFLYCLLSSVKTKRVFQHKLLDYLPGVILASVGVYTAF</sequence>
<accession>A0A167C942</accession>
<dbReference type="GO" id="GO:0005886">
    <property type="term" value="C:plasma membrane"/>
    <property type="evidence" value="ECO:0007669"/>
    <property type="project" value="UniProtKB-SubCell"/>
</dbReference>
<feature type="transmembrane region" description="Helical" evidence="6">
    <location>
        <begin position="115"/>
        <end position="136"/>
    </location>
</feature>
<gene>
    <name evidence="7" type="ORF">N482_09520</name>
</gene>
<evidence type="ECO:0000256" key="4">
    <source>
        <dbReference type="ARBA" id="ARBA00022989"/>
    </source>
</evidence>
<proteinExistence type="predicted"/>
<dbReference type="PANTHER" id="PTHR30086:SF20">
    <property type="entry name" value="ARGININE EXPORTER PROTEIN ARGO-RELATED"/>
    <property type="match status" value="1"/>
</dbReference>
<protein>
    <recommendedName>
        <fullName evidence="9">Lysine transporter LysE</fullName>
    </recommendedName>
</protein>
<feature type="transmembrane region" description="Helical" evidence="6">
    <location>
        <begin position="6"/>
        <end position="31"/>
    </location>
</feature>
<evidence type="ECO:0000256" key="1">
    <source>
        <dbReference type="ARBA" id="ARBA00004651"/>
    </source>
</evidence>
<evidence type="ECO:0000313" key="7">
    <source>
        <dbReference type="EMBL" id="KZN47388.1"/>
    </source>
</evidence>
<evidence type="ECO:0000313" key="8">
    <source>
        <dbReference type="Proteomes" id="UP000076587"/>
    </source>
</evidence>
<organism evidence="7 8">
    <name type="scientific">Pseudoalteromonas luteoviolacea NCIMB 1942</name>
    <dbReference type="NCBI Taxonomy" id="1365253"/>
    <lineage>
        <taxon>Bacteria</taxon>
        <taxon>Pseudomonadati</taxon>
        <taxon>Pseudomonadota</taxon>
        <taxon>Gammaproteobacteria</taxon>
        <taxon>Alteromonadales</taxon>
        <taxon>Pseudoalteromonadaceae</taxon>
        <taxon>Pseudoalteromonas</taxon>
    </lineage>
</organism>
<evidence type="ECO:0000256" key="5">
    <source>
        <dbReference type="ARBA" id="ARBA00023136"/>
    </source>
</evidence>
<feature type="transmembrane region" description="Helical" evidence="6">
    <location>
        <begin position="43"/>
        <end position="65"/>
    </location>
</feature>
<dbReference type="Pfam" id="PF01810">
    <property type="entry name" value="LysE"/>
    <property type="match status" value="1"/>
</dbReference>
<dbReference type="PIRSF" id="PIRSF006324">
    <property type="entry name" value="LeuE"/>
    <property type="match status" value="1"/>
</dbReference>
<comment type="caution">
    <text evidence="7">The sequence shown here is derived from an EMBL/GenBank/DDBJ whole genome shotgun (WGS) entry which is preliminary data.</text>
</comment>
<evidence type="ECO:0000256" key="3">
    <source>
        <dbReference type="ARBA" id="ARBA00022692"/>
    </source>
</evidence>
<reference evidence="7 8" key="1">
    <citation type="submission" date="2013-07" db="EMBL/GenBank/DDBJ databases">
        <title>Comparative Genomic and Metabolomic Analysis of Twelve Strains of Pseudoalteromonas luteoviolacea.</title>
        <authorList>
            <person name="Vynne N.G."/>
            <person name="Mansson M."/>
            <person name="Gram L."/>
        </authorList>
    </citation>
    <scope>NUCLEOTIDE SEQUENCE [LARGE SCALE GENOMIC DNA]</scope>
    <source>
        <strain evidence="7 8">NCIMB 1942</strain>
    </source>
</reference>
<evidence type="ECO:0008006" key="9">
    <source>
        <dbReference type="Google" id="ProtNLM"/>
    </source>
</evidence>
<evidence type="ECO:0000256" key="6">
    <source>
        <dbReference type="SAM" id="Phobius"/>
    </source>
</evidence>
<dbReference type="PANTHER" id="PTHR30086">
    <property type="entry name" value="ARGININE EXPORTER PROTEIN ARGO"/>
    <property type="match status" value="1"/>
</dbReference>
<dbReference type="GO" id="GO:0015171">
    <property type="term" value="F:amino acid transmembrane transporter activity"/>
    <property type="evidence" value="ECO:0007669"/>
    <property type="project" value="TreeGrafter"/>
</dbReference>
<dbReference type="OrthoDB" id="9804822at2"/>
<keyword evidence="2" id="KW-1003">Cell membrane</keyword>
<dbReference type="PATRIC" id="fig|1365253.3.peg.2323"/>
<feature type="transmembrane region" description="Helical" evidence="6">
    <location>
        <begin position="77"/>
        <end position="95"/>
    </location>
</feature>